<reference evidence="2 3" key="1">
    <citation type="submission" date="2019-09" db="EMBL/GenBank/DDBJ databases">
        <authorList>
            <person name="Wang X."/>
        </authorList>
    </citation>
    <scope>NUCLEOTIDE SEQUENCE [LARGE SCALE GENOMIC DNA]</scope>
    <source>
        <strain evidence="2 3">CICC 11023</strain>
    </source>
</reference>
<organism evidence="2 3">
    <name type="scientific">Nocardia colli</name>
    <dbReference type="NCBI Taxonomy" id="2545717"/>
    <lineage>
        <taxon>Bacteria</taxon>
        <taxon>Bacillati</taxon>
        <taxon>Actinomycetota</taxon>
        <taxon>Actinomycetes</taxon>
        <taxon>Mycobacteriales</taxon>
        <taxon>Nocardiaceae</taxon>
        <taxon>Nocardia</taxon>
    </lineage>
</organism>
<dbReference type="InterPro" id="IPR003325">
    <property type="entry name" value="TerD"/>
</dbReference>
<protein>
    <submittedName>
        <fullName evidence="2">TerD family protein</fullName>
    </submittedName>
</protein>
<dbReference type="EMBL" id="VXLC01000008">
    <property type="protein sequence ID" value="KAA8887084.1"/>
    <property type="molecule type" value="Genomic_DNA"/>
</dbReference>
<gene>
    <name evidence="2" type="ORF">F3087_19405</name>
</gene>
<feature type="domain" description="TerD" evidence="1">
    <location>
        <begin position="19"/>
        <end position="176"/>
    </location>
</feature>
<evidence type="ECO:0000313" key="3">
    <source>
        <dbReference type="Proteomes" id="UP000323876"/>
    </source>
</evidence>
<dbReference type="PANTHER" id="PTHR32097">
    <property type="entry name" value="CAMP-BINDING PROTEIN 1-RELATED"/>
    <property type="match status" value="1"/>
</dbReference>
<dbReference type="OrthoDB" id="56224at2"/>
<evidence type="ECO:0000259" key="1">
    <source>
        <dbReference type="Pfam" id="PF02342"/>
    </source>
</evidence>
<sequence length="193" mass="20718">MRKGTRLSFPLQNLDGTLPEHVAVSLGWDPSDQSLLVDVDGTVSPGSRIDLNSAALLFAGEVLFDAVYHEQLVSRDGSVAHSGDSPTGDGTGDNEVITVDLARMAPEVTTVMFVVTSYSEQSFAQIDNAYFRLLDTTSGAEVTRYVLSGGPHTGMAMGKLVRTPQCWYFVGIGEGIYAHHVVEAVPQLARFLA</sequence>
<dbReference type="PANTHER" id="PTHR32097:SF17">
    <property type="entry name" value="CAMP-BINDING PROTEIN 1-RELATED"/>
    <property type="match status" value="1"/>
</dbReference>
<comment type="caution">
    <text evidence="2">The sequence shown here is derived from an EMBL/GenBank/DDBJ whole genome shotgun (WGS) entry which is preliminary data.</text>
</comment>
<accession>A0A5N0EFR0</accession>
<name>A0A5N0EFR0_9NOCA</name>
<proteinExistence type="predicted"/>
<dbReference type="AlphaFoldDB" id="A0A5N0EFR0"/>
<dbReference type="InterPro" id="IPR051324">
    <property type="entry name" value="Stress/Tellurium_Resist"/>
</dbReference>
<dbReference type="Pfam" id="PF02342">
    <property type="entry name" value="TerD"/>
    <property type="match status" value="1"/>
</dbReference>
<dbReference type="Gene3D" id="2.60.60.30">
    <property type="entry name" value="sav2460 like domains"/>
    <property type="match status" value="1"/>
</dbReference>
<keyword evidence="3" id="KW-1185">Reference proteome</keyword>
<dbReference type="CDD" id="cd06974">
    <property type="entry name" value="TerD_like"/>
    <property type="match status" value="1"/>
</dbReference>
<evidence type="ECO:0000313" key="2">
    <source>
        <dbReference type="EMBL" id="KAA8887084.1"/>
    </source>
</evidence>
<dbReference type="Proteomes" id="UP000323876">
    <property type="component" value="Unassembled WGS sequence"/>
</dbReference>